<dbReference type="PANTHER" id="PTHR48098">
    <property type="entry name" value="ENTEROCHELIN ESTERASE-RELATED"/>
    <property type="match status" value="1"/>
</dbReference>
<dbReference type="Pfam" id="PF00756">
    <property type="entry name" value="Esterase"/>
    <property type="match status" value="1"/>
</dbReference>
<dbReference type="InterPro" id="IPR029058">
    <property type="entry name" value="AB_hydrolase_fold"/>
</dbReference>
<reference evidence="1 2" key="1">
    <citation type="submission" date="2019-11" db="EMBL/GenBank/DDBJ databases">
        <authorList>
            <person name="Lang L."/>
        </authorList>
    </citation>
    <scope>NUCLEOTIDE SEQUENCE [LARGE SCALE GENOMIC DNA]</scope>
    <source>
        <strain evidence="1 2">YIM 132242</strain>
    </source>
</reference>
<dbReference type="SUPFAM" id="SSF53474">
    <property type="entry name" value="alpha/beta-Hydrolases"/>
    <property type="match status" value="1"/>
</dbReference>
<name>A0A6L6HS18_9RHOB</name>
<evidence type="ECO:0000313" key="2">
    <source>
        <dbReference type="Proteomes" id="UP000481417"/>
    </source>
</evidence>
<proteinExistence type="predicted"/>
<organism evidence="1 2">
    <name type="scientific">Paracoccus lichenicola</name>
    <dbReference type="NCBI Taxonomy" id="2665644"/>
    <lineage>
        <taxon>Bacteria</taxon>
        <taxon>Pseudomonadati</taxon>
        <taxon>Pseudomonadota</taxon>
        <taxon>Alphaproteobacteria</taxon>
        <taxon>Rhodobacterales</taxon>
        <taxon>Paracoccaceae</taxon>
        <taxon>Paracoccus</taxon>
    </lineage>
</organism>
<evidence type="ECO:0000313" key="1">
    <source>
        <dbReference type="EMBL" id="MTE01090.1"/>
    </source>
</evidence>
<dbReference type="AlphaFoldDB" id="A0A6L6HS18"/>
<keyword evidence="2" id="KW-1185">Reference proteome</keyword>
<dbReference type="GO" id="GO:0016747">
    <property type="term" value="F:acyltransferase activity, transferring groups other than amino-acyl groups"/>
    <property type="evidence" value="ECO:0007669"/>
    <property type="project" value="TreeGrafter"/>
</dbReference>
<dbReference type="EMBL" id="WMBT01000007">
    <property type="protein sequence ID" value="MTE01090.1"/>
    <property type="molecule type" value="Genomic_DNA"/>
</dbReference>
<sequence length="348" mass="37850">MPTTAGPGTARPIRWTCSTAARWACPIAGISDDVTMQEDHVPGFTRRGILAAGLAMPFLGTRAWAGTVHEAKILQSEILGHVVGYSLYLPPDYRGGSRRYPVIYLLHGAGDGQPADWFRMAGIDILLDRLIGDGRMPPCIAVAPDGRRPGGDPRATYFLDDADGGYRWRSMFFDEFVPRVEATHQAIGTAGTRALLGLSMGGHAAILNQLQRPDLFAGAAALSAALRTPAQLAAMDPQAFDLRFAGAYGPGLLGEDRLNEAWRISDPVEAAARVDPKPFRRIPRLYLDLASGDPFFEGNAAAHVALDRAGILHRFQVREGDHDWIFWRNALPAALEHVGRIFTRGYGE</sequence>
<dbReference type="Gene3D" id="3.40.50.1820">
    <property type="entry name" value="alpha/beta hydrolase"/>
    <property type="match status" value="1"/>
</dbReference>
<dbReference type="InterPro" id="IPR050583">
    <property type="entry name" value="Mycobacterial_A85_antigen"/>
</dbReference>
<accession>A0A6L6HS18</accession>
<gene>
    <name evidence="1" type="ORF">GIY56_12365</name>
</gene>
<evidence type="ECO:0008006" key="3">
    <source>
        <dbReference type="Google" id="ProtNLM"/>
    </source>
</evidence>
<comment type="caution">
    <text evidence="1">The sequence shown here is derived from an EMBL/GenBank/DDBJ whole genome shotgun (WGS) entry which is preliminary data.</text>
</comment>
<protein>
    <recommendedName>
        <fullName evidence="3">Esterase family protein</fullName>
    </recommendedName>
</protein>
<dbReference type="InterPro" id="IPR000801">
    <property type="entry name" value="Esterase-like"/>
</dbReference>
<dbReference type="PANTHER" id="PTHR48098:SF1">
    <property type="entry name" value="DIACYLGLYCEROL ACYLTRANSFERASE_MYCOLYLTRANSFERASE AG85A"/>
    <property type="match status" value="1"/>
</dbReference>
<dbReference type="Proteomes" id="UP000481417">
    <property type="component" value="Unassembled WGS sequence"/>
</dbReference>